<comment type="caution">
    <text evidence="4">The sequence shown here is derived from an EMBL/GenBank/DDBJ whole genome shotgun (WGS) entry which is preliminary data.</text>
</comment>
<keyword evidence="5" id="KW-1185">Reference proteome</keyword>
<keyword evidence="2" id="KW-1003">Cell membrane</keyword>
<dbReference type="InterPro" id="IPR023298">
    <property type="entry name" value="ATPase_P-typ_TM_dom_sf"/>
</dbReference>
<accession>A0ABD3NHZ7</accession>
<organism evidence="4 5">
    <name type="scientific">Cyclotella cryptica</name>
    <dbReference type="NCBI Taxonomy" id="29204"/>
    <lineage>
        <taxon>Eukaryota</taxon>
        <taxon>Sar</taxon>
        <taxon>Stramenopiles</taxon>
        <taxon>Ochrophyta</taxon>
        <taxon>Bacillariophyta</taxon>
        <taxon>Coscinodiscophyceae</taxon>
        <taxon>Thalassiosirophycidae</taxon>
        <taxon>Stephanodiscales</taxon>
        <taxon>Stephanodiscaceae</taxon>
        <taxon>Cyclotella</taxon>
    </lineage>
</organism>
<feature type="transmembrane region" description="Helical" evidence="3">
    <location>
        <begin position="30"/>
        <end position="52"/>
    </location>
</feature>
<dbReference type="EMBL" id="JABMIG020000608">
    <property type="protein sequence ID" value="KAL3774231.1"/>
    <property type="molecule type" value="Genomic_DNA"/>
</dbReference>
<dbReference type="GO" id="GO:0005886">
    <property type="term" value="C:plasma membrane"/>
    <property type="evidence" value="ECO:0007669"/>
    <property type="project" value="UniProtKB-SubCell"/>
</dbReference>
<evidence type="ECO:0000313" key="5">
    <source>
        <dbReference type="Proteomes" id="UP001516023"/>
    </source>
</evidence>
<dbReference type="Gene3D" id="1.20.1110.10">
    <property type="entry name" value="Calcium-transporting ATPase, transmembrane domain"/>
    <property type="match status" value="1"/>
</dbReference>
<keyword evidence="3" id="KW-0812">Transmembrane</keyword>
<gene>
    <name evidence="4" type="ORF">HJC23_005237</name>
</gene>
<evidence type="ECO:0000313" key="4">
    <source>
        <dbReference type="EMBL" id="KAL3774231.1"/>
    </source>
</evidence>
<dbReference type="Proteomes" id="UP001516023">
    <property type="component" value="Unassembled WGS sequence"/>
</dbReference>
<keyword evidence="3" id="KW-0472">Membrane</keyword>
<name>A0ABD3NHZ7_9STRA</name>
<dbReference type="InterPro" id="IPR050510">
    <property type="entry name" value="Cation_transp_ATPase_P-type"/>
</dbReference>
<sequence>MASACFVGAVFVQQAKTVDAIIKLFVNGFLVIIVANVPQGLPATVTSLLSLAARNMAQRSVLVKRIDCVETLGSTSLM</sequence>
<comment type="subcellular location">
    <subcellularLocation>
        <location evidence="1">Cell membrane</location>
        <topology evidence="1">Multi-pass membrane protein</topology>
    </subcellularLocation>
</comment>
<evidence type="ECO:0000256" key="3">
    <source>
        <dbReference type="SAM" id="Phobius"/>
    </source>
</evidence>
<proteinExistence type="predicted"/>
<keyword evidence="3" id="KW-1133">Transmembrane helix</keyword>
<evidence type="ECO:0000256" key="2">
    <source>
        <dbReference type="ARBA" id="ARBA00022475"/>
    </source>
</evidence>
<evidence type="ECO:0000256" key="1">
    <source>
        <dbReference type="ARBA" id="ARBA00004651"/>
    </source>
</evidence>
<dbReference type="PANTHER" id="PTHR43294">
    <property type="entry name" value="SODIUM/POTASSIUM-TRANSPORTING ATPASE SUBUNIT ALPHA"/>
    <property type="match status" value="1"/>
</dbReference>
<protein>
    <submittedName>
        <fullName evidence="4">Uncharacterized protein</fullName>
    </submittedName>
</protein>
<dbReference type="PANTHER" id="PTHR43294:SF21">
    <property type="entry name" value="CATION TRANSPORTING ATPASE"/>
    <property type="match status" value="1"/>
</dbReference>
<reference evidence="4 5" key="1">
    <citation type="journal article" date="2020" name="G3 (Bethesda)">
        <title>Improved Reference Genome for Cyclotella cryptica CCMP332, a Model for Cell Wall Morphogenesis, Salinity Adaptation, and Lipid Production in Diatoms (Bacillariophyta).</title>
        <authorList>
            <person name="Roberts W.R."/>
            <person name="Downey K.M."/>
            <person name="Ruck E.C."/>
            <person name="Traller J.C."/>
            <person name="Alverson A.J."/>
        </authorList>
    </citation>
    <scope>NUCLEOTIDE SEQUENCE [LARGE SCALE GENOMIC DNA]</scope>
    <source>
        <strain evidence="4 5">CCMP332</strain>
    </source>
</reference>
<dbReference type="SUPFAM" id="SSF81665">
    <property type="entry name" value="Calcium ATPase, transmembrane domain M"/>
    <property type="match status" value="1"/>
</dbReference>
<dbReference type="AlphaFoldDB" id="A0ABD3NHZ7"/>